<evidence type="ECO:0000256" key="1">
    <source>
        <dbReference type="SAM" id="Phobius"/>
    </source>
</evidence>
<evidence type="ECO:0000313" key="2">
    <source>
        <dbReference type="EMBL" id="EJP73159.1"/>
    </source>
</evidence>
<accession>J4KSR4</accession>
<keyword evidence="1" id="KW-0812">Transmembrane</keyword>
<protein>
    <submittedName>
        <fullName evidence="2">Cytochrome oxidase subunit I</fullName>
    </submittedName>
</protein>
<organism evidence="2 3">
    <name type="scientific">SAR86 cluster bacterium SAR86B</name>
    <dbReference type="NCBI Taxonomy" id="1123867"/>
    <lineage>
        <taxon>Bacteria</taxon>
        <taxon>Pseudomonadati</taxon>
        <taxon>Pseudomonadota</taxon>
        <taxon>Gammaproteobacteria</taxon>
        <taxon>SAR86 cluster</taxon>
    </lineage>
</organism>
<dbReference type="AlphaFoldDB" id="J4KSR4"/>
<evidence type="ECO:0000313" key="3">
    <source>
        <dbReference type="Proteomes" id="UP000010116"/>
    </source>
</evidence>
<dbReference type="Proteomes" id="UP000010116">
    <property type="component" value="Unassembled WGS sequence"/>
</dbReference>
<dbReference type="EMBL" id="JH611180">
    <property type="protein sequence ID" value="EJP73159.1"/>
    <property type="molecule type" value="Genomic_DNA"/>
</dbReference>
<proteinExistence type="predicted"/>
<sequence length="39" mass="4791">MNYSTLNNNYKKILYFLLVTLYNIFYYNHFVSLSIHLIV</sequence>
<keyword evidence="1" id="KW-0472">Membrane</keyword>
<dbReference type="HOGENOM" id="CLU_3316767_0_0_6"/>
<feature type="transmembrane region" description="Helical" evidence="1">
    <location>
        <begin position="13"/>
        <end position="38"/>
    </location>
</feature>
<reference evidence="2 3" key="1">
    <citation type="journal article" date="2012" name="ISME J.">
        <title>Genomic insights to SAR86, an abundant and uncultivated marine bacterial lineage.</title>
        <authorList>
            <person name="Dupont C.L."/>
            <person name="Rusch D.B."/>
            <person name="Yooseph S."/>
            <person name="Lombardo M.J."/>
            <person name="Richter R.A."/>
            <person name="Valas R."/>
            <person name="Novotny M."/>
            <person name="Yee-Greenbaum J."/>
            <person name="Selengut J.D."/>
            <person name="Haft D.H."/>
            <person name="Halpern A.L."/>
            <person name="Lasken R.S."/>
            <person name="Nealson K."/>
            <person name="Friedman R."/>
            <person name="Venter J.C."/>
        </authorList>
    </citation>
    <scope>NUCLEOTIDE SEQUENCE [LARGE SCALE GENOMIC DNA]</scope>
</reference>
<keyword evidence="1" id="KW-1133">Transmembrane helix</keyword>
<gene>
    <name evidence="2" type="ORF">NT02SARS_1614</name>
</gene>
<name>J4KSR4_9GAMM</name>